<dbReference type="InterPro" id="IPR049704">
    <property type="entry name" value="Aminotrans_3_PPA_site"/>
</dbReference>
<dbReference type="PANTHER" id="PTHR43713:SF3">
    <property type="entry name" value="GLUTAMATE-1-SEMIALDEHYDE 2,1-AMINOMUTASE 1, CHLOROPLASTIC-RELATED"/>
    <property type="match status" value="1"/>
</dbReference>
<keyword evidence="6" id="KW-1185">Reference proteome</keyword>
<dbReference type="Proteomes" id="UP001379533">
    <property type="component" value="Chromosome"/>
</dbReference>
<dbReference type="Gene3D" id="3.40.640.10">
    <property type="entry name" value="Type I PLP-dependent aspartate aminotransferase-like (Major domain)"/>
    <property type="match status" value="1"/>
</dbReference>
<evidence type="ECO:0000256" key="1">
    <source>
        <dbReference type="ARBA" id="ARBA00001933"/>
    </source>
</evidence>
<dbReference type="PROSITE" id="PS00600">
    <property type="entry name" value="AA_TRANSFER_CLASS_3"/>
    <property type="match status" value="1"/>
</dbReference>
<dbReference type="InterPro" id="IPR005814">
    <property type="entry name" value="Aminotrans_3"/>
</dbReference>
<evidence type="ECO:0000313" key="6">
    <source>
        <dbReference type="Proteomes" id="UP001379533"/>
    </source>
</evidence>
<sequence length="447" mass="49146">MNAAQKKYLEQFIDTYVDRTRASRLRREQSVAMSDPRSSSGFASGSAPEVRDFWLASKALRYSLVGVRADGARVWDLDGNEYIDFGFGFGVHFFGHRPRFLLDAMSMRLVRGAPMGLQSEDAAENAAGISALTGDERIAFCNSGTEAVMIAVRLARAATGRMKIALFAGSYHGSYDDVLGGIPSALGLGAGHRGAALVLKYGDPESLRAIEEHAYELGAVLVEPVQSRNLEVPPHGFLRELRALTAARGIALIFDDVMLGFRVHQGGSQAYFGIHADLATYGKVIGGGMPMGVVAGKAEYLNFIDGGPWRFEGNDYPKVDKIWFAGTFNKNPLTMATAKAMIGRLRFEGNALQEGLNRRTSTFTERLGAWLERESFPVRIARYGSMFRFILPPHGALLVQHLHMRGIYTWEGMLFFVSPAHSEADLQLFEDAVKDSLLTMRRAGYLV</sequence>
<accession>A0ABZ2KCB8</accession>
<dbReference type="EMBL" id="CP089982">
    <property type="protein sequence ID" value="WXA96332.1"/>
    <property type="molecule type" value="Genomic_DNA"/>
</dbReference>
<dbReference type="GO" id="GO:0008483">
    <property type="term" value="F:transaminase activity"/>
    <property type="evidence" value="ECO:0007669"/>
    <property type="project" value="UniProtKB-KW"/>
</dbReference>
<dbReference type="RefSeq" id="WP_394846948.1">
    <property type="nucleotide sequence ID" value="NZ_CP089982.1"/>
</dbReference>
<dbReference type="Pfam" id="PF00202">
    <property type="entry name" value="Aminotran_3"/>
    <property type="match status" value="1"/>
</dbReference>
<protein>
    <submittedName>
        <fullName evidence="5">Aminotransferase class III-fold pyridoxal phosphate-dependent enzyme</fullName>
    </submittedName>
</protein>
<proteinExistence type="inferred from homology"/>
<feature type="region of interest" description="Disordered" evidence="4">
    <location>
        <begin position="27"/>
        <end position="46"/>
    </location>
</feature>
<dbReference type="PANTHER" id="PTHR43713">
    <property type="entry name" value="GLUTAMATE-1-SEMIALDEHYDE 2,1-AMINOMUTASE"/>
    <property type="match status" value="1"/>
</dbReference>
<organism evidence="5 6">
    <name type="scientific">Pendulispora brunnea</name>
    <dbReference type="NCBI Taxonomy" id="2905690"/>
    <lineage>
        <taxon>Bacteria</taxon>
        <taxon>Pseudomonadati</taxon>
        <taxon>Myxococcota</taxon>
        <taxon>Myxococcia</taxon>
        <taxon>Myxococcales</taxon>
        <taxon>Sorangiineae</taxon>
        <taxon>Pendulisporaceae</taxon>
        <taxon>Pendulispora</taxon>
    </lineage>
</organism>
<comment type="cofactor">
    <cofactor evidence="1">
        <name>pyridoxal 5'-phosphate</name>
        <dbReference type="ChEBI" id="CHEBI:597326"/>
    </cofactor>
</comment>
<dbReference type="InterPro" id="IPR015422">
    <property type="entry name" value="PyrdxlP-dep_Trfase_small"/>
</dbReference>
<keyword evidence="5" id="KW-0808">Transferase</keyword>
<name>A0ABZ2KCB8_9BACT</name>
<reference evidence="5 6" key="1">
    <citation type="submission" date="2021-12" db="EMBL/GenBank/DDBJ databases">
        <title>Discovery of the Pendulisporaceae a myxobacterial family with distinct sporulation behavior and unique specialized metabolism.</title>
        <authorList>
            <person name="Garcia R."/>
            <person name="Popoff A."/>
            <person name="Bader C.D."/>
            <person name="Loehr J."/>
            <person name="Walesch S."/>
            <person name="Walt C."/>
            <person name="Boldt J."/>
            <person name="Bunk B."/>
            <person name="Haeckl F.J.F.P.J."/>
            <person name="Gunesch A.P."/>
            <person name="Birkelbach J."/>
            <person name="Nuebel U."/>
            <person name="Pietschmann T."/>
            <person name="Bach T."/>
            <person name="Mueller R."/>
        </authorList>
    </citation>
    <scope>NUCLEOTIDE SEQUENCE [LARGE SCALE GENOMIC DNA]</scope>
    <source>
        <strain evidence="5 6">MSr12523</strain>
    </source>
</reference>
<dbReference type="InterPro" id="IPR015421">
    <property type="entry name" value="PyrdxlP-dep_Trfase_major"/>
</dbReference>
<dbReference type="SUPFAM" id="SSF53383">
    <property type="entry name" value="PLP-dependent transferases"/>
    <property type="match status" value="1"/>
</dbReference>
<dbReference type="Gene3D" id="3.90.1150.10">
    <property type="entry name" value="Aspartate Aminotransferase, domain 1"/>
    <property type="match status" value="1"/>
</dbReference>
<dbReference type="InterPro" id="IPR015424">
    <property type="entry name" value="PyrdxlP-dep_Trfase"/>
</dbReference>
<evidence type="ECO:0000313" key="5">
    <source>
        <dbReference type="EMBL" id="WXA96332.1"/>
    </source>
</evidence>
<comment type="similarity">
    <text evidence="3">Belongs to the class-III pyridoxal-phosphate-dependent aminotransferase family.</text>
</comment>
<evidence type="ECO:0000256" key="2">
    <source>
        <dbReference type="ARBA" id="ARBA00022898"/>
    </source>
</evidence>
<gene>
    <name evidence="5" type="ORF">LZC95_05710</name>
</gene>
<keyword evidence="2 3" id="KW-0663">Pyridoxal phosphate</keyword>
<keyword evidence="5" id="KW-0032">Aminotransferase</keyword>
<evidence type="ECO:0000256" key="4">
    <source>
        <dbReference type="SAM" id="MobiDB-lite"/>
    </source>
</evidence>
<evidence type="ECO:0000256" key="3">
    <source>
        <dbReference type="RuleBase" id="RU003560"/>
    </source>
</evidence>